<dbReference type="InterPro" id="IPR003820">
    <property type="entry name" value="KdpC"/>
</dbReference>
<name>A0ABX2I790_BLAHA</name>
<organism evidence="12 13">
    <name type="scientific">Blautia hansenii</name>
    <name type="common">Ruminococcus hansenii</name>
    <dbReference type="NCBI Taxonomy" id="1322"/>
    <lineage>
        <taxon>Bacteria</taxon>
        <taxon>Bacillati</taxon>
        <taxon>Bacillota</taxon>
        <taxon>Clostridia</taxon>
        <taxon>Lachnospirales</taxon>
        <taxon>Lachnospiraceae</taxon>
        <taxon>Blautia</taxon>
    </lineage>
</organism>
<comment type="subunit">
    <text evidence="11">The system is composed of three essential subunits: KdpA, KdpB and KdpC.</text>
</comment>
<evidence type="ECO:0000256" key="11">
    <source>
        <dbReference type="HAMAP-Rule" id="MF_00276"/>
    </source>
</evidence>
<dbReference type="Pfam" id="PF02669">
    <property type="entry name" value="KdpC"/>
    <property type="match status" value="1"/>
</dbReference>
<dbReference type="PANTHER" id="PTHR30042">
    <property type="entry name" value="POTASSIUM-TRANSPORTING ATPASE C CHAIN"/>
    <property type="match status" value="1"/>
</dbReference>
<evidence type="ECO:0000256" key="3">
    <source>
        <dbReference type="ARBA" id="ARBA00022538"/>
    </source>
</evidence>
<comment type="subcellular location">
    <subcellularLocation>
        <location evidence="11">Cell membrane</location>
        <topology evidence="11">Single-pass membrane protein</topology>
    </subcellularLocation>
</comment>
<evidence type="ECO:0000256" key="1">
    <source>
        <dbReference type="ARBA" id="ARBA00022448"/>
    </source>
</evidence>
<accession>A0ABX2I790</accession>
<dbReference type="PIRSF" id="PIRSF001296">
    <property type="entry name" value="K_ATPase_KdpC"/>
    <property type="match status" value="1"/>
</dbReference>
<keyword evidence="4 11" id="KW-0812">Transmembrane</keyword>
<keyword evidence="2 11" id="KW-1003">Cell membrane</keyword>
<evidence type="ECO:0000256" key="8">
    <source>
        <dbReference type="ARBA" id="ARBA00022989"/>
    </source>
</evidence>
<evidence type="ECO:0000256" key="2">
    <source>
        <dbReference type="ARBA" id="ARBA00022475"/>
    </source>
</evidence>
<evidence type="ECO:0000256" key="7">
    <source>
        <dbReference type="ARBA" id="ARBA00022958"/>
    </source>
</evidence>
<keyword evidence="8 11" id="KW-1133">Transmembrane helix</keyword>
<evidence type="ECO:0000256" key="6">
    <source>
        <dbReference type="ARBA" id="ARBA00022840"/>
    </source>
</evidence>
<evidence type="ECO:0000313" key="12">
    <source>
        <dbReference type="EMBL" id="NSJ85810.1"/>
    </source>
</evidence>
<sequence>MKKSLKSIGKMLGFCIVLMVLCSFVYPLALTGVSQLTMKDKANGSLVDKEGNPVSDPEDAVGSSLIGQDFTEDYYFQPRVSTVNYNTYIEEEKENGDYTGVASGSSNYGNSNPDLKKRMEKDLDEFLEKHPEVKKEDIPSDLLTASGSGLDPDISPKAAEIQISAVAENSGLSEEEVSEIVKDNTEHKFLGVFGEDRVNVLKCNLAIADAMGILDGE</sequence>
<dbReference type="NCBIfam" id="NF001454">
    <property type="entry name" value="PRK00315.1"/>
    <property type="match status" value="1"/>
</dbReference>
<evidence type="ECO:0000256" key="4">
    <source>
        <dbReference type="ARBA" id="ARBA00022692"/>
    </source>
</evidence>
<dbReference type="HAMAP" id="MF_00276">
    <property type="entry name" value="KdpC"/>
    <property type="match status" value="1"/>
</dbReference>
<keyword evidence="6 11" id="KW-0067">ATP-binding</keyword>
<evidence type="ECO:0000256" key="5">
    <source>
        <dbReference type="ARBA" id="ARBA00022741"/>
    </source>
</evidence>
<keyword evidence="13" id="KW-1185">Reference proteome</keyword>
<protein>
    <recommendedName>
        <fullName evidence="11">Potassium-transporting ATPase KdpC subunit</fullName>
    </recommendedName>
    <alternativeName>
        <fullName evidence="11">ATP phosphohydrolase [potassium-transporting] C chain</fullName>
    </alternativeName>
    <alternativeName>
        <fullName evidence="11">Potassium-binding and translocating subunit C</fullName>
    </alternativeName>
    <alternativeName>
        <fullName evidence="11">Potassium-translocating ATPase C chain</fullName>
    </alternativeName>
</protein>
<dbReference type="RefSeq" id="WP_173748852.1">
    <property type="nucleotide sequence ID" value="NZ_JAAITA010000005.1"/>
</dbReference>
<dbReference type="NCBIfam" id="TIGR00681">
    <property type="entry name" value="kdpC"/>
    <property type="match status" value="1"/>
</dbReference>
<dbReference type="Proteomes" id="UP000822142">
    <property type="component" value="Unassembled WGS sequence"/>
</dbReference>
<comment type="similarity">
    <text evidence="11">Belongs to the KdpC family.</text>
</comment>
<keyword evidence="3 11" id="KW-0633">Potassium transport</keyword>
<evidence type="ECO:0000313" key="13">
    <source>
        <dbReference type="Proteomes" id="UP000822142"/>
    </source>
</evidence>
<comment type="caution">
    <text evidence="12">The sequence shown here is derived from an EMBL/GenBank/DDBJ whole genome shotgun (WGS) entry which is preliminary data.</text>
</comment>
<keyword evidence="10 11" id="KW-0472">Membrane</keyword>
<keyword evidence="9 11" id="KW-0406">Ion transport</keyword>
<comment type="function">
    <text evidence="11">Part of the high-affinity ATP-driven potassium transport (or Kdp) system, which catalyzes the hydrolysis of ATP coupled with the electrogenic transport of potassium into the cytoplasm. This subunit acts as a catalytic chaperone that increases the ATP-binding affinity of the ATP-hydrolyzing subunit KdpB by the formation of a transient KdpB/KdpC/ATP ternary complex.</text>
</comment>
<dbReference type="EMBL" id="JAAITA010000005">
    <property type="protein sequence ID" value="NSJ85810.1"/>
    <property type="molecule type" value="Genomic_DNA"/>
</dbReference>
<reference evidence="12 13" key="1">
    <citation type="journal article" date="2020" name="Cell Host Microbe">
        <title>Functional and Genomic Variation between Human-Derived Isolates of Lachnospiraceae Reveals Inter- and Intra-Species Diversity.</title>
        <authorList>
            <person name="Sorbara M.T."/>
            <person name="Littmann E.R."/>
            <person name="Fontana E."/>
            <person name="Moody T.U."/>
            <person name="Kohout C.E."/>
            <person name="Gjonbalaj M."/>
            <person name="Eaton V."/>
            <person name="Seok R."/>
            <person name="Leiner I.M."/>
            <person name="Pamer E.G."/>
        </authorList>
    </citation>
    <scope>NUCLEOTIDE SEQUENCE [LARGE SCALE GENOMIC DNA]</scope>
    <source>
        <strain evidence="12 13">MSK.15.26</strain>
    </source>
</reference>
<keyword evidence="1 11" id="KW-0813">Transport</keyword>
<keyword evidence="7 11" id="KW-0630">Potassium</keyword>
<gene>
    <name evidence="11 12" type="primary">kdpC</name>
    <name evidence="12" type="ORF">G5A70_06420</name>
</gene>
<proteinExistence type="inferred from homology"/>
<evidence type="ECO:0000256" key="10">
    <source>
        <dbReference type="ARBA" id="ARBA00023136"/>
    </source>
</evidence>
<keyword evidence="5 11" id="KW-0547">Nucleotide-binding</keyword>
<dbReference type="PANTHER" id="PTHR30042:SF2">
    <property type="entry name" value="POTASSIUM-TRANSPORTING ATPASE KDPC SUBUNIT"/>
    <property type="match status" value="1"/>
</dbReference>
<evidence type="ECO:0000256" key="9">
    <source>
        <dbReference type="ARBA" id="ARBA00023065"/>
    </source>
</evidence>